<sequence>MPEVPAGLAVDLLEGFRGAATAQREADQLLGDQRILQGRLPEFGIRFHQEAQQLLGQHGFAGPRQAIPALKPPVTWHFRNARGGGGEGFPVVLLGRQRGQFLGVSGGGDAFGKLLGEKLGHGLEGWLKLLVELPHGFRPLGLLVGGRQVHLAHLVEEGNHHPEIPADGLGGGLVFRETQEDRPVRQPMGSPGHEREQTGGGQGTRQPFQQPNLALAGQLGADERQVAEVGPLGFVQGGQKACGRFPHVRHRQWRGRPAGAHRAGIGAHPPGRPSAPAGHAAARGAPGS</sequence>
<organism evidence="2">
    <name type="scientific">mine drainage metagenome</name>
    <dbReference type="NCBI Taxonomy" id="410659"/>
    <lineage>
        <taxon>unclassified sequences</taxon>
        <taxon>metagenomes</taxon>
        <taxon>ecological metagenomes</taxon>
    </lineage>
</organism>
<gene>
    <name evidence="2" type="ORF">GALL_542150</name>
</gene>
<dbReference type="AlphaFoldDB" id="A0A1J5P9S0"/>
<proteinExistence type="predicted"/>
<feature type="region of interest" description="Disordered" evidence="1">
    <location>
        <begin position="181"/>
        <end position="208"/>
    </location>
</feature>
<protein>
    <submittedName>
        <fullName evidence="2">Uncharacterized protein</fullName>
    </submittedName>
</protein>
<evidence type="ECO:0000256" key="1">
    <source>
        <dbReference type="SAM" id="MobiDB-lite"/>
    </source>
</evidence>
<name>A0A1J5P9S0_9ZZZZ</name>
<dbReference type="EMBL" id="MLJW01008298">
    <property type="protein sequence ID" value="OIQ64236.1"/>
    <property type="molecule type" value="Genomic_DNA"/>
</dbReference>
<evidence type="ECO:0000313" key="2">
    <source>
        <dbReference type="EMBL" id="OIQ64236.1"/>
    </source>
</evidence>
<feature type="region of interest" description="Disordered" evidence="1">
    <location>
        <begin position="256"/>
        <end position="288"/>
    </location>
</feature>
<feature type="compositionally biased region" description="Low complexity" evidence="1">
    <location>
        <begin position="266"/>
        <end position="288"/>
    </location>
</feature>
<comment type="caution">
    <text evidence="2">The sequence shown here is derived from an EMBL/GenBank/DDBJ whole genome shotgun (WGS) entry which is preliminary data.</text>
</comment>
<accession>A0A1J5P9S0</accession>
<reference evidence="2" key="1">
    <citation type="submission" date="2016-10" db="EMBL/GenBank/DDBJ databases">
        <title>Sequence of Gallionella enrichment culture.</title>
        <authorList>
            <person name="Poehlein A."/>
            <person name="Muehling M."/>
            <person name="Daniel R."/>
        </authorList>
    </citation>
    <scope>NUCLEOTIDE SEQUENCE</scope>
</reference>